<dbReference type="SUPFAM" id="SSF53448">
    <property type="entry name" value="Nucleotide-diphospho-sugar transferases"/>
    <property type="match status" value="1"/>
</dbReference>
<keyword evidence="2" id="KW-0548">Nucleotidyltransferase</keyword>
<dbReference type="CDD" id="cd02509">
    <property type="entry name" value="GDP-M1P_Guanylyltransferase"/>
    <property type="match status" value="1"/>
</dbReference>
<dbReference type="InterPro" id="IPR051161">
    <property type="entry name" value="Mannose-6P_isomerase_type2"/>
</dbReference>
<dbReference type="PANTHER" id="PTHR46390">
    <property type="entry name" value="MANNOSE-1-PHOSPHATE GUANYLYLTRANSFERASE"/>
    <property type="match status" value="1"/>
</dbReference>
<gene>
    <name evidence="2" type="primary">rfbM</name>
    <name evidence="2" type="ORF">NCTC9601_02224</name>
</gene>
<dbReference type="InterPro" id="IPR029044">
    <property type="entry name" value="Nucleotide-diphossugar_trans"/>
</dbReference>
<dbReference type="InterPro" id="IPR005835">
    <property type="entry name" value="NTP_transferase_dom"/>
</dbReference>
<proteinExistence type="predicted"/>
<keyword evidence="2" id="KW-0808">Transferase</keyword>
<accession>A0A2X1QTM8</accession>
<evidence type="ECO:0000259" key="1">
    <source>
        <dbReference type="Pfam" id="PF00483"/>
    </source>
</evidence>
<dbReference type="GO" id="GO:0009298">
    <property type="term" value="P:GDP-mannose biosynthetic process"/>
    <property type="evidence" value="ECO:0007669"/>
    <property type="project" value="TreeGrafter"/>
</dbReference>
<dbReference type="Proteomes" id="UP000251123">
    <property type="component" value="Unassembled WGS sequence"/>
</dbReference>
<dbReference type="AlphaFoldDB" id="A0A2X1QTM8"/>
<evidence type="ECO:0000313" key="2">
    <source>
        <dbReference type="EMBL" id="SPX55057.1"/>
    </source>
</evidence>
<dbReference type="Pfam" id="PF00483">
    <property type="entry name" value="NTP_transferase"/>
    <property type="match status" value="1"/>
</dbReference>
<organism evidence="2 3">
    <name type="scientific">Klebsiella pneumoniae</name>
    <dbReference type="NCBI Taxonomy" id="573"/>
    <lineage>
        <taxon>Bacteria</taxon>
        <taxon>Pseudomonadati</taxon>
        <taxon>Pseudomonadota</taxon>
        <taxon>Gammaproteobacteria</taxon>
        <taxon>Enterobacterales</taxon>
        <taxon>Enterobacteriaceae</taxon>
        <taxon>Klebsiella/Raoultella group</taxon>
        <taxon>Klebsiella</taxon>
        <taxon>Klebsiella pneumoniae complex</taxon>
    </lineage>
</organism>
<dbReference type="PANTHER" id="PTHR46390:SF1">
    <property type="entry name" value="MANNOSE-1-PHOSPHATE GUANYLYLTRANSFERASE"/>
    <property type="match status" value="1"/>
</dbReference>
<sequence>MLLPVIMAGGTGSRLWPMSRELYPKQFLRLFGQNSMLQETITRLSGLEIHEPMVICNEEHRFLVAEQLRQLNKLSNNIILEPVGRNTAPAIALAALQATRHGDDPLMLVLAADHIINNQPVFHDAIRVAEQYADEGHLVTFGIVPNAPETGYGYIQRGVALTDSAHTPYQVARFVEKPDRERAEAYLASGEYYWNSGMFMFRAKKIPFRAGQIPPGYPRSLPGRGQCRR</sequence>
<dbReference type="EMBL" id="UASN01000018">
    <property type="protein sequence ID" value="SPX55057.1"/>
    <property type="molecule type" value="Genomic_DNA"/>
</dbReference>
<dbReference type="GO" id="GO:0004475">
    <property type="term" value="F:mannose-1-phosphate guanylyltransferase (GTP) activity"/>
    <property type="evidence" value="ECO:0007669"/>
    <property type="project" value="UniProtKB-EC"/>
</dbReference>
<reference evidence="2 3" key="1">
    <citation type="submission" date="2018-06" db="EMBL/GenBank/DDBJ databases">
        <authorList>
            <consortium name="Pathogen Informatics"/>
            <person name="Doyle S."/>
        </authorList>
    </citation>
    <scope>NUCLEOTIDE SEQUENCE [LARGE SCALE GENOMIC DNA]</scope>
    <source>
        <strain evidence="2 3">NCTC9601</strain>
    </source>
</reference>
<dbReference type="Gene3D" id="3.90.550.10">
    <property type="entry name" value="Spore Coat Polysaccharide Biosynthesis Protein SpsA, Chain A"/>
    <property type="match status" value="1"/>
</dbReference>
<feature type="domain" description="Nucleotidyl transferase" evidence="1">
    <location>
        <begin position="4"/>
        <end position="205"/>
    </location>
</feature>
<evidence type="ECO:0000313" key="3">
    <source>
        <dbReference type="Proteomes" id="UP000251123"/>
    </source>
</evidence>
<dbReference type="EC" id="2.7.7.13" evidence="2"/>
<protein>
    <submittedName>
        <fullName evidence="2">Mannose-1-phosphate guanylyltransferase</fullName>
        <ecNumber evidence="2">2.7.7.13</ecNumber>
    </submittedName>
</protein>
<name>A0A2X1QTM8_KLEPN</name>
<dbReference type="InterPro" id="IPR049577">
    <property type="entry name" value="GMPP_N"/>
</dbReference>